<evidence type="ECO:0000313" key="1">
    <source>
        <dbReference type="EMBL" id="TNN39671.1"/>
    </source>
</evidence>
<accession>A0A4Z2FFF4</accession>
<evidence type="ECO:0000313" key="2">
    <source>
        <dbReference type="Proteomes" id="UP000314294"/>
    </source>
</evidence>
<reference evidence="1 2" key="1">
    <citation type="submission" date="2019-03" db="EMBL/GenBank/DDBJ databases">
        <title>First draft genome of Liparis tanakae, snailfish: a comprehensive survey of snailfish specific genes.</title>
        <authorList>
            <person name="Kim W."/>
            <person name="Song I."/>
            <person name="Jeong J.-H."/>
            <person name="Kim D."/>
            <person name="Kim S."/>
            <person name="Ryu S."/>
            <person name="Song J.Y."/>
            <person name="Lee S.K."/>
        </authorList>
    </citation>
    <scope>NUCLEOTIDE SEQUENCE [LARGE SCALE GENOMIC DNA]</scope>
    <source>
        <tissue evidence="1">Muscle</tissue>
    </source>
</reference>
<dbReference type="Proteomes" id="UP000314294">
    <property type="component" value="Unassembled WGS sequence"/>
</dbReference>
<gene>
    <name evidence="1" type="ORF">EYF80_050174</name>
</gene>
<proteinExistence type="predicted"/>
<organism evidence="1 2">
    <name type="scientific">Liparis tanakae</name>
    <name type="common">Tanaka's snailfish</name>
    <dbReference type="NCBI Taxonomy" id="230148"/>
    <lineage>
        <taxon>Eukaryota</taxon>
        <taxon>Metazoa</taxon>
        <taxon>Chordata</taxon>
        <taxon>Craniata</taxon>
        <taxon>Vertebrata</taxon>
        <taxon>Euteleostomi</taxon>
        <taxon>Actinopterygii</taxon>
        <taxon>Neopterygii</taxon>
        <taxon>Teleostei</taxon>
        <taxon>Neoteleostei</taxon>
        <taxon>Acanthomorphata</taxon>
        <taxon>Eupercaria</taxon>
        <taxon>Perciformes</taxon>
        <taxon>Cottioidei</taxon>
        <taxon>Cottales</taxon>
        <taxon>Liparidae</taxon>
        <taxon>Liparis</taxon>
    </lineage>
</organism>
<keyword evidence="2" id="KW-1185">Reference proteome</keyword>
<name>A0A4Z2FFF4_9TELE</name>
<comment type="caution">
    <text evidence="1">The sequence shown here is derived from an EMBL/GenBank/DDBJ whole genome shotgun (WGS) entry which is preliminary data.</text>
</comment>
<dbReference type="EMBL" id="SRLO01001259">
    <property type="protein sequence ID" value="TNN39671.1"/>
    <property type="molecule type" value="Genomic_DNA"/>
</dbReference>
<dbReference type="AlphaFoldDB" id="A0A4Z2FFF4"/>
<sequence length="66" mass="6957">MGSEPRWRKEEAGLGQDEGATCCVNAAVRSGSRTHPWVFERIACGPTTAHAQTKDNSALCSPGLGV</sequence>
<protein>
    <submittedName>
        <fullName evidence="1">Uncharacterized protein</fullName>
    </submittedName>
</protein>